<feature type="compositionally biased region" description="Basic and acidic residues" evidence="1">
    <location>
        <begin position="54"/>
        <end position="70"/>
    </location>
</feature>
<dbReference type="EMBL" id="CAJFDH010000006">
    <property type="protein sequence ID" value="CAD5228348.1"/>
    <property type="molecule type" value="Genomic_DNA"/>
</dbReference>
<organism evidence="2 3">
    <name type="scientific">Bursaphelenchus okinawaensis</name>
    <dbReference type="NCBI Taxonomy" id="465554"/>
    <lineage>
        <taxon>Eukaryota</taxon>
        <taxon>Metazoa</taxon>
        <taxon>Ecdysozoa</taxon>
        <taxon>Nematoda</taxon>
        <taxon>Chromadorea</taxon>
        <taxon>Rhabditida</taxon>
        <taxon>Tylenchina</taxon>
        <taxon>Tylenchomorpha</taxon>
        <taxon>Aphelenchoidea</taxon>
        <taxon>Aphelenchoididae</taxon>
        <taxon>Bursaphelenchus</taxon>
    </lineage>
</organism>
<reference evidence="2" key="1">
    <citation type="submission" date="2020-09" db="EMBL/GenBank/DDBJ databases">
        <authorList>
            <person name="Kikuchi T."/>
        </authorList>
    </citation>
    <scope>NUCLEOTIDE SEQUENCE</scope>
    <source>
        <strain evidence="2">SH1</strain>
    </source>
</reference>
<dbReference type="Proteomes" id="UP000783686">
    <property type="component" value="Unassembled WGS sequence"/>
</dbReference>
<dbReference type="EMBL" id="CAJFCW020000006">
    <property type="protein sequence ID" value="CAG9124375.1"/>
    <property type="molecule type" value="Genomic_DNA"/>
</dbReference>
<comment type="caution">
    <text evidence="2">The sequence shown here is derived from an EMBL/GenBank/DDBJ whole genome shotgun (WGS) entry which is preliminary data.</text>
</comment>
<evidence type="ECO:0000313" key="3">
    <source>
        <dbReference type="Proteomes" id="UP000614601"/>
    </source>
</evidence>
<protein>
    <submittedName>
        <fullName evidence="2">Uncharacterized protein</fullName>
    </submittedName>
</protein>
<accession>A0A811LIM1</accession>
<feature type="region of interest" description="Disordered" evidence="1">
    <location>
        <begin position="126"/>
        <end position="163"/>
    </location>
</feature>
<feature type="compositionally biased region" description="Basic residues" evidence="1">
    <location>
        <begin position="43"/>
        <end position="53"/>
    </location>
</feature>
<keyword evidence="3" id="KW-1185">Reference proteome</keyword>
<name>A0A811LIM1_9BILA</name>
<dbReference type="AlphaFoldDB" id="A0A811LIM1"/>
<evidence type="ECO:0000313" key="2">
    <source>
        <dbReference type="EMBL" id="CAD5228348.1"/>
    </source>
</evidence>
<sequence length="163" mass="19905">MSTSDEEYEVDRFERNVEAMTKIKEEGPIYYDWYDHKKIKIARNKRRRTRKQQRKEAEKKRKEMEQANNENEKVVKAYCEVNERGNVSTINNENSRRYYNREIDRDRCKKRSTLLYRRHSSYRDYKTSSRKCSRSPYKGGCSYRDGQTSLSRRKSRSPLRRGY</sequence>
<feature type="compositionally biased region" description="Basic residues" evidence="1">
    <location>
        <begin position="151"/>
        <end position="163"/>
    </location>
</feature>
<dbReference type="Proteomes" id="UP000614601">
    <property type="component" value="Unassembled WGS sequence"/>
</dbReference>
<proteinExistence type="predicted"/>
<evidence type="ECO:0000256" key="1">
    <source>
        <dbReference type="SAM" id="MobiDB-lite"/>
    </source>
</evidence>
<feature type="region of interest" description="Disordered" evidence="1">
    <location>
        <begin position="43"/>
        <end position="70"/>
    </location>
</feature>
<gene>
    <name evidence="2" type="ORF">BOKJ2_LOCUS12633</name>
</gene>